<evidence type="ECO:0000256" key="2">
    <source>
        <dbReference type="SAM" id="MobiDB-lite"/>
    </source>
</evidence>
<reference evidence="3" key="1">
    <citation type="submission" date="2022-02" db="EMBL/GenBank/DDBJ databases">
        <authorList>
            <person name="King R."/>
        </authorList>
    </citation>
    <scope>NUCLEOTIDE SEQUENCE</scope>
</reference>
<dbReference type="GO" id="GO:0005096">
    <property type="term" value="F:GTPase activator activity"/>
    <property type="evidence" value="ECO:0007669"/>
    <property type="project" value="TreeGrafter"/>
</dbReference>
<dbReference type="EMBL" id="OU899035">
    <property type="protein sequence ID" value="CAH1725670.1"/>
    <property type="molecule type" value="Genomic_DNA"/>
</dbReference>
<feature type="region of interest" description="Disordered" evidence="2">
    <location>
        <begin position="255"/>
        <end position="278"/>
    </location>
</feature>
<dbReference type="InterPro" id="IPR047016">
    <property type="entry name" value="RGS6/7/9/11"/>
</dbReference>
<gene>
    <name evidence="3" type="ORF">APHIGO_LOCUS6707</name>
</gene>
<sequence>MRSIKAFIKMTVERFTGIRSPCNVSETDAQIFGGKVIRRHASNDDFSILLSYGFLHFSNDSPDYLSVDWLMKLQDITLDEISPNLAVKKLKREYVEILNHIISIKVSDLINRMNNKKHDCVPLKTIIKSAKRVFPRIQINGSRSLLSWLLNTMDFNTDEALYMTNLLSSHIIMFTIVNHYLTLLNVGYFYRKESSSSQTTNKTLLNDYDYAKYLCKREFDEKLHGDLLNYKVKKFAKAKVDFDKWEFEFQIADDEPKINNNNPNVETQKGELQEFQLP</sequence>
<keyword evidence="1" id="KW-0734">Signal transduction inhibitor</keyword>
<dbReference type="GO" id="GO:0005737">
    <property type="term" value="C:cytoplasm"/>
    <property type="evidence" value="ECO:0007669"/>
    <property type="project" value="TreeGrafter"/>
</dbReference>
<accession>A0A9P0J311</accession>
<keyword evidence="4" id="KW-1185">Reference proteome</keyword>
<evidence type="ECO:0000313" key="4">
    <source>
        <dbReference type="Proteomes" id="UP001154329"/>
    </source>
</evidence>
<protein>
    <submittedName>
        <fullName evidence="3">Uncharacterized protein</fullName>
    </submittedName>
</protein>
<reference evidence="3" key="2">
    <citation type="submission" date="2022-10" db="EMBL/GenBank/DDBJ databases">
        <authorList>
            <consortium name="ENA_rothamsted_submissions"/>
            <consortium name="culmorum"/>
            <person name="King R."/>
        </authorList>
    </citation>
    <scope>NUCLEOTIDE SEQUENCE</scope>
</reference>
<feature type="compositionally biased region" description="Polar residues" evidence="2">
    <location>
        <begin position="258"/>
        <end position="267"/>
    </location>
</feature>
<dbReference type="InterPro" id="IPR036388">
    <property type="entry name" value="WH-like_DNA-bd_sf"/>
</dbReference>
<dbReference type="GO" id="GO:0009968">
    <property type="term" value="P:negative regulation of signal transduction"/>
    <property type="evidence" value="ECO:0007669"/>
    <property type="project" value="UniProtKB-KW"/>
</dbReference>
<organism evidence="3 4">
    <name type="scientific">Aphis gossypii</name>
    <name type="common">Cotton aphid</name>
    <dbReference type="NCBI Taxonomy" id="80765"/>
    <lineage>
        <taxon>Eukaryota</taxon>
        <taxon>Metazoa</taxon>
        <taxon>Ecdysozoa</taxon>
        <taxon>Arthropoda</taxon>
        <taxon>Hexapoda</taxon>
        <taxon>Insecta</taxon>
        <taxon>Pterygota</taxon>
        <taxon>Neoptera</taxon>
        <taxon>Paraneoptera</taxon>
        <taxon>Hemiptera</taxon>
        <taxon>Sternorrhyncha</taxon>
        <taxon>Aphidomorpha</taxon>
        <taxon>Aphidoidea</taxon>
        <taxon>Aphididae</taxon>
        <taxon>Aphidini</taxon>
        <taxon>Aphis</taxon>
        <taxon>Aphis</taxon>
    </lineage>
</organism>
<name>A0A9P0J311_APHGO</name>
<evidence type="ECO:0000313" key="3">
    <source>
        <dbReference type="EMBL" id="CAH1725670.1"/>
    </source>
</evidence>
<evidence type="ECO:0000256" key="1">
    <source>
        <dbReference type="ARBA" id="ARBA00022700"/>
    </source>
</evidence>
<dbReference type="Proteomes" id="UP001154329">
    <property type="component" value="Chromosome 2"/>
</dbReference>
<proteinExistence type="predicted"/>
<dbReference type="AlphaFoldDB" id="A0A9P0J311"/>
<dbReference type="GO" id="GO:0008277">
    <property type="term" value="P:regulation of G protein-coupled receptor signaling pathway"/>
    <property type="evidence" value="ECO:0007669"/>
    <property type="project" value="InterPro"/>
</dbReference>
<dbReference type="PANTHER" id="PTHR45746:SF6">
    <property type="entry name" value="LP21163P"/>
    <property type="match status" value="1"/>
</dbReference>
<dbReference type="Gene3D" id="1.10.10.10">
    <property type="entry name" value="Winged helix-like DNA-binding domain superfamily/Winged helix DNA-binding domain"/>
    <property type="match status" value="1"/>
</dbReference>
<dbReference type="PANTHER" id="PTHR45746">
    <property type="entry name" value="LP21163P"/>
    <property type="match status" value="1"/>
</dbReference>